<dbReference type="InterPro" id="IPR036390">
    <property type="entry name" value="WH_DNA-bd_sf"/>
</dbReference>
<dbReference type="Pfam" id="PF01047">
    <property type="entry name" value="MarR"/>
    <property type="match status" value="1"/>
</dbReference>
<dbReference type="GO" id="GO:0006950">
    <property type="term" value="P:response to stress"/>
    <property type="evidence" value="ECO:0007669"/>
    <property type="project" value="TreeGrafter"/>
</dbReference>
<dbReference type="Proteomes" id="UP000190286">
    <property type="component" value="Unassembled WGS sequence"/>
</dbReference>
<dbReference type="STRING" id="745368.SAMN02745178_02161"/>
<protein>
    <submittedName>
        <fullName evidence="2">DNA-binding transcriptional regulator, MarR family</fullName>
    </submittedName>
</protein>
<sequence length="173" mass="19375">MHESSYDDCGCCADVHFGALLNQTSRLIRRALDARINAEVSSELSGVRGMVLGDIVRAERQGRDVYQRDIEQWFNIRRSSVTAMLQGMEQDGFITRSAVAKDARLKRLIATEKGRACHKQIEASIARFEDDLQSGIDPQQAAAARAVLEQTLRNAQHILQEENTNQERGNTNC</sequence>
<dbReference type="PROSITE" id="PS50995">
    <property type="entry name" value="HTH_MARR_2"/>
    <property type="match status" value="1"/>
</dbReference>
<dbReference type="OrthoDB" id="384891at2"/>
<dbReference type="Gene3D" id="1.10.10.10">
    <property type="entry name" value="Winged helix-like DNA-binding domain superfamily/Winged helix DNA-binding domain"/>
    <property type="match status" value="1"/>
</dbReference>
<dbReference type="PANTHER" id="PTHR33164">
    <property type="entry name" value="TRANSCRIPTIONAL REGULATOR, MARR FAMILY"/>
    <property type="match status" value="1"/>
</dbReference>
<dbReference type="InterPro" id="IPR000835">
    <property type="entry name" value="HTH_MarR-typ"/>
</dbReference>
<evidence type="ECO:0000313" key="2">
    <source>
        <dbReference type="EMBL" id="SKA91610.1"/>
    </source>
</evidence>
<evidence type="ECO:0000313" key="3">
    <source>
        <dbReference type="Proteomes" id="UP000190286"/>
    </source>
</evidence>
<keyword evidence="2" id="KW-0238">DNA-binding</keyword>
<accession>A0A1T4XPX6</accession>
<proteinExistence type="predicted"/>
<dbReference type="GeneID" id="93338611"/>
<name>A0A1T4XPX6_9FIRM</name>
<reference evidence="2 3" key="1">
    <citation type="submission" date="2017-02" db="EMBL/GenBank/DDBJ databases">
        <authorList>
            <person name="Peterson S.W."/>
        </authorList>
    </citation>
    <scope>NUCLEOTIDE SEQUENCE [LARGE SCALE GENOMIC DNA]</scope>
    <source>
        <strain evidence="2 3">ATCC 27749</strain>
    </source>
</reference>
<dbReference type="GO" id="GO:0003677">
    <property type="term" value="F:DNA binding"/>
    <property type="evidence" value="ECO:0007669"/>
    <property type="project" value="UniProtKB-KW"/>
</dbReference>
<dbReference type="InterPro" id="IPR039422">
    <property type="entry name" value="MarR/SlyA-like"/>
</dbReference>
<gene>
    <name evidence="2" type="ORF">SAMN02745178_02161</name>
</gene>
<dbReference type="EMBL" id="FUYF01000013">
    <property type="protein sequence ID" value="SKA91610.1"/>
    <property type="molecule type" value="Genomic_DNA"/>
</dbReference>
<dbReference type="AlphaFoldDB" id="A0A1T4XPX6"/>
<dbReference type="SUPFAM" id="SSF46785">
    <property type="entry name" value="Winged helix' DNA-binding domain"/>
    <property type="match status" value="1"/>
</dbReference>
<dbReference type="InterPro" id="IPR036388">
    <property type="entry name" value="WH-like_DNA-bd_sf"/>
</dbReference>
<feature type="domain" description="HTH marR-type" evidence="1">
    <location>
        <begin position="14"/>
        <end position="153"/>
    </location>
</feature>
<dbReference type="PANTHER" id="PTHR33164:SF43">
    <property type="entry name" value="HTH-TYPE TRANSCRIPTIONAL REPRESSOR YETL"/>
    <property type="match status" value="1"/>
</dbReference>
<dbReference type="RefSeq" id="WP_078785022.1">
    <property type="nucleotide sequence ID" value="NZ_CABIYV010000002.1"/>
</dbReference>
<organism evidence="2 3">
    <name type="scientific">Gemmiger formicilis</name>
    <dbReference type="NCBI Taxonomy" id="745368"/>
    <lineage>
        <taxon>Bacteria</taxon>
        <taxon>Bacillati</taxon>
        <taxon>Bacillota</taxon>
        <taxon>Clostridia</taxon>
        <taxon>Eubacteriales</taxon>
        <taxon>Gemmiger</taxon>
    </lineage>
</organism>
<dbReference type="SMART" id="SM00347">
    <property type="entry name" value="HTH_MARR"/>
    <property type="match status" value="1"/>
</dbReference>
<dbReference type="GO" id="GO:0003700">
    <property type="term" value="F:DNA-binding transcription factor activity"/>
    <property type="evidence" value="ECO:0007669"/>
    <property type="project" value="InterPro"/>
</dbReference>
<keyword evidence="3" id="KW-1185">Reference proteome</keyword>
<evidence type="ECO:0000259" key="1">
    <source>
        <dbReference type="PROSITE" id="PS50995"/>
    </source>
</evidence>